<dbReference type="Proteomes" id="UP001060170">
    <property type="component" value="Chromosome 4"/>
</dbReference>
<protein>
    <submittedName>
        <fullName evidence="1">Uncharacterized protein</fullName>
    </submittedName>
</protein>
<name>A0ACC0ELL3_9BASI</name>
<gene>
    <name evidence="1" type="ORF">MJO28_003633</name>
</gene>
<organism evidence="1 2">
    <name type="scientific">Puccinia striiformis f. sp. tritici</name>
    <dbReference type="NCBI Taxonomy" id="168172"/>
    <lineage>
        <taxon>Eukaryota</taxon>
        <taxon>Fungi</taxon>
        <taxon>Dikarya</taxon>
        <taxon>Basidiomycota</taxon>
        <taxon>Pucciniomycotina</taxon>
        <taxon>Pucciniomycetes</taxon>
        <taxon>Pucciniales</taxon>
        <taxon>Pucciniaceae</taxon>
        <taxon>Puccinia</taxon>
    </lineage>
</organism>
<proteinExistence type="predicted"/>
<reference evidence="1 2" key="3">
    <citation type="journal article" date="2022" name="Microbiol. Spectr.">
        <title>Folding features and dynamics of 3D genome architecture in plant fungal pathogens.</title>
        <authorList>
            <person name="Xia C."/>
        </authorList>
    </citation>
    <scope>NUCLEOTIDE SEQUENCE [LARGE SCALE GENOMIC DNA]</scope>
    <source>
        <strain evidence="1 2">93-210</strain>
    </source>
</reference>
<accession>A0ACC0ELL3</accession>
<reference evidence="2" key="1">
    <citation type="journal article" date="2018" name="BMC Genomics">
        <title>Genomic insights into host adaptation between the wheat stripe rust pathogen (Puccinia striiformis f. sp. tritici) and the barley stripe rust pathogen (Puccinia striiformis f. sp. hordei).</title>
        <authorList>
            <person name="Xia C."/>
            <person name="Wang M."/>
            <person name="Yin C."/>
            <person name="Cornejo O.E."/>
            <person name="Hulbert S.H."/>
            <person name="Chen X."/>
        </authorList>
    </citation>
    <scope>NUCLEOTIDE SEQUENCE [LARGE SCALE GENOMIC DNA]</scope>
    <source>
        <strain evidence="2">93-210</strain>
    </source>
</reference>
<comment type="caution">
    <text evidence="1">The sequence shown here is derived from an EMBL/GenBank/DDBJ whole genome shotgun (WGS) entry which is preliminary data.</text>
</comment>
<reference evidence="2" key="2">
    <citation type="journal article" date="2018" name="Mol. Plant Microbe Interact.">
        <title>Genome sequence resources for the wheat stripe rust pathogen (Puccinia striiformis f. sp. tritici) and the barley stripe rust pathogen (Puccinia striiformis f. sp. hordei).</title>
        <authorList>
            <person name="Xia C."/>
            <person name="Wang M."/>
            <person name="Yin C."/>
            <person name="Cornejo O.E."/>
            <person name="Hulbert S.H."/>
            <person name="Chen X."/>
        </authorList>
    </citation>
    <scope>NUCLEOTIDE SEQUENCE [LARGE SCALE GENOMIC DNA]</scope>
    <source>
        <strain evidence="2">93-210</strain>
    </source>
</reference>
<dbReference type="EMBL" id="CM045868">
    <property type="protein sequence ID" value="KAI7956538.1"/>
    <property type="molecule type" value="Genomic_DNA"/>
</dbReference>
<evidence type="ECO:0000313" key="1">
    <source>
        <dbReference type="EMBL" id="KAI7956538.1"/>
    </source>
</evidence>
<keyword evidence="2" id="KW-1185">Reference proteome</keyword>
<evidence type="ECO:0000313" key="2">
    <source>
        <dbReference type="Proteomes" id="UP001060170"/>
    </source>
</evidence>
<sequence length="112" mass="12429">MGVHLAEMIPFNNESCLLGCMAHVINLAAQAGIKAFSSTPPPQTELPGDLANILHDKPPNVKVKTIISRISGLTSFLKHSPTKAQRVCNTRRWHEAKRRFNQGCSEAMEFYI</sequence>